<dbReference type="AlphaFoldDB" id="A0A4U1EUM3"/>
<dbReference type="Proteomes" id="UP000308365">
    <property type="component" value="Unassembled WGS sequence"/>
</dbReference>
<evidence type="ECO:0000313" key="2">
    <source>
        <dbReference type="Proteomes" id="UP000308365"/>
    </source>
</evidence>
<gene>
    <name evidence="1" type="ORF">EI555_010662</name>
</gene>
<comment type="caution">
    <text evidence="1">The sequence shown here is derived from an EMBL/GenBank/DDBJ whole genome shotgun (WGS) entry which is preliminary data.</text>
</comment>
<accession>A0A4U1EUM3</accession>
<reference evidence="2" key="1">
    <citation type="journal article" date="2019" name="IScience">
        <title>Narwhal Genome Reveals Long-Term Low Genetic Diversity despite Current Large Abundance Size.</title>
        <authorList>
            <person name="Westbury M.V."/>
            <person name="Petersen B."/>
            <person name="Garde E."/>
            <person name="Heide-Jorgensen M.P."/>
            <person name="Lorenzen E.D."/>
        </authorList>
    </citation>
    <scope>NUCLEOTIDE SEQUENCE [LARGE SCALE GENOMIC DNA]</scope>
</reference>
<sequence length="122" mass="13898">MGVLDRDRRCPLRPLTRWSTDPSLKPTFKNKSFGKKAEAFFDRLNQVLATPPGHSQNPIALEPITTAGQVNLGGRSANTCQELRCVSRDHYFFNRCTNRLELHLTRRSILYSVNFPIPLLSN</sequence>
<protein>
    <submittedName>
        <fullName evidence="1">Uncharacterized protein</fullName>
    </submittedName>
</protein>
<name>A0A4U1EUM3_MONMO</name>
<dbReference type="EMBL" id="RWIC01000753">
    <property type="protein sequence ID" value="TKC40425.1"/>
    <property type="molecule type" value="Genomic_DNA"/>
</dbReference>
<evidence type="ECO:0000313" key="1">
    <source>
        <dbReference type="EMBL" id="TKC40425.1"/>
    </source>
</evidence>
<organism evidence="1 2">
    <name type="scientific">Monodon monoceros</name>
    <name type="common">Narwhal</name>
    <name type="synonym">Ceratodon monodon</name>
    <dbReference type="NCBI Taxonomy" id="40151"/>
    <lineage>
        <taxon>Eukaryota</taxon>
        <taxon>Metazoa</taxon>
        <taxon>Chordata</taxon>
        <taxon>Craniata</taxon>
        <taxon>Vertebrata</taxon>
        <taxon>Euteleostomi</taxon>
        <taxon>Mammalia</taxon>
        <taxon>Eutheria</taxon>
        <taxon>Laurasiatheria</taxon>
        <taxon>Artiodactyla</taxon>
        <taxon>Whippomorpha</taxon>
        <taxon>Cetacea</taxon>
        <taxon>Odontoceti</taxon>
        <taxon>Monodontidae</taxon>
        <taxon>Monodon</taxon>
    </lineage>
</organism>
<proteinExistence type="predicted"/>